<feature type="region of interest" description="Disordered" evidence="1">
    <location>
        <begin position="1"/>
        <end position="31"/>
    </location>
</feature>
<dbReference type="Proteomes" id="UP000008793">
    <property type="component" value="Chromosome"/>
</dbReference>
<evidence type="ECO:0000259" key="2">
    <source>
        <dbReference type="Pfam" id="PF03551"/>
    </source>
</evidence>
<dbReference type="InterPro" id="IPR005149">
    <property type="entry name" value="Tscrpt_reg_PadR_N"/>
</dbReference>
<dbReference type="SUPFAM" id="SSF46785">
    <property type="entry name" value="Winged helix' DNA-binding domain"/>
    <property type="match status" value="1"/>
</dbReference>
<feature type="domain" description="Transcription regulator PadR N-terminal" evidence="2">
    <location>
        <begin position="125"/>
        <end position="193"/>
    </location>
</feature>
<proteinExistence type="predicted"/>
<organism evidence="4">
    <name type="scientific">Erwinia billingiae (strain Eb661)</name>
    <dbReference type="NCBI Taxonomy" id="634500"/>
    <lineage>
        <taxon>Bacteria</taxon>
        <taxon>Pseudomonadati</taxon>
        <taxon>Pseudomonadota</taxon>
        <taxon>Gammaproteobacteria</taxon>
        <taxon>Enterobacterales</taxon>
        <taxon>Erwiniaceae</taxon>
        <taxon>Erwinia</taxon>
    </lineage>
</organism>
<gene>
    <name evidence="3" type="ordered locus">EbC_21150</name>
</gene>
<dbReference type="KEGG" id="ebi:EbC_21150"/>
<feature type="compositionally biased region" description="Basic and acidic residues" evidence="1">
    <location>
        <begin position="20"/>
        <end position="31"/>
    </location>
</feature>
<evidence type="ECO:0000256" key="1">
    <source>
        <dbReference type="SAM" id="MobiDB-lite"/>
    </source>
</evidence>
<evidence type="ECO:0000313" key="4">
    <source>
        <dbReference type="Proteomes" id="UP000008793"/>
    </source>
</evidence>
<dbReference type="GeneID" id="90512133"/>
<dbReference type="InterPro" id="IPR036388">
    <property type="entry name" value="WH-like_DNA-bd_sf"/>
</dbReference>
<dbReference type="PANTHER" id="PTHR43252:SF7">
    <property type="entry name" value="TRANSCRIPTIONAL REGULATOR YQJI"/>
    <property type="match status" value="1"/>
</dbReference>
<dbReference type="eggNOG" id="COG1695">
    <property type="taxonomic scope" value="Bacteria"/>
</dbReference>
<dbReference type="AlphaFoldDB" id="D8MS39"/>
<feature type="compositionally biased region" description="Basic and acidic residues" evidence="1">
    <location>
        <begin position="1"/>
        <end position="10"/>
    </location>
</feature>
<dbReference type="STRING" id="634500.EbC_21150"/>
<feature type="region of interest" description="Disordered" evidence="1">
    <location>
        <begin position="52"/>
        <end position="108"/>
    </location>
</feature>
<dbReference type="RefSeq" id="WP_013202136.1">
    <property type="nucleotide sequence ID" value="NC_014306.1"/>
</dbReference>
<name>D8MS39_ERWBE</name>
<sequence length="272" mass="31243">MFKEMFNDRRGGRHHSHSQSQDRRSDCFQQAESREEALAMMFDQWREAMRNERMRSRHEDPRSGHHHHHRGRHDASGERHFDRRGDRHDGHRGGHRGGRDDAGHRDRPSFLRGRKFGADELQLLLLSLLKVQASYGYELIKILTDKSGGFYTPSPGVIYPALTYLEDVGFVTVQQEGNRKRYAINEQGEAHLNENKAVADALIAKLALFASQSDSVSQAMFEHRQPFSPELTQAIHDLRSQLHAYHGSDEDTQRQVAEILQATLVQMQSVGR</sequence>
<feature type="compositionally biased region" description="Basic and acidic residues" evidence="1">
    <location>
        <begin position="52"/>
        <end position="63"/>
    </location>
</feature>
<accession>D8MS39</accession>
<dbReference type="Pfam" id="PF03551">
    <property type="entry name" value="PadR"/>
    <property type="match status" value="1"/>
</dbReference>
<keyword evidence="4" id="KW-1185">Reference proteome</keyword>
<dbReference type="Gene3D" id="1.10.10.10">
    <property type="entry name" value="Winged helix-like DNA-binding domain superfamily/Winged helix DNA-binding domain"/>
    <property type="match status" value="1"/>
</dbReference>
<dbReference type="HOGENOM" id="CLU_063440_1_0_6"/>
<reference evidence="3 4" key="1">
    <citation type="journal article" date="2010" name="BMC Genomics">
        <title>Genome comparison of the epiphytic bacteria Erwinia billingiae and E. tasmaniensis with the pear pathogen E. pyrifoliae.</title>
        <authorList>
            <person name="Kube M."/>
            <person name="Migdoll A.M."/>
            <person name="Gehring I."/>
            <person name="Heitmann K."/>
            <person name="Mayer Y."/>
            <person name="Kuhl H."/>
            <person name="Knaust F."/>
            <person name="Geider K."/>
            <person name="Reinhardt R."/>
        </authorList>
    </citation>
    <scope>NUCLEOTIDE SEQUENCE [LARGE SCALE GENOMIC DNA]</scope>
    <source>
        <strain evidence="3 4">Eb661</strain>
    </source>
</reference>
<dbReference type="InterPro" id="IPR036390">
    <property type="entry name" value="WH_DNA-bd_sf"/>
</dbReference>
<evidence type="ECO:0000313" key="3">
    <source>
        <dbReference type="EMBL" id="CAX59646.1"/>
    </source>
</evidence>
<protein>
    <submittedName>
        <fullName evidence="3">Transcriptional regulator, PadR-like</fullName>
    </submittedName>
</protein>
<feature type="compositionally biased region" description="Basic and acidic residues" evidence="1">
    <location>
        <begin position="73"/>
        <end position="108"/>
    </location>
</feature>
<dbReference type="EMBL" id="FP236843">
    <property type="protein sequence ID" value="CAX59646.1"/>
    <property type="molecule type" value="Genomic_DNA"/>
</dbReference>
<dbReference type="PANTHER" id="PTHR43252">
    <property type="entry name" value="TRANSCRIPTIONAL REGULATOR YQJI"/>
    <property type="match status" value="1"/>
</dbReference>